<dbReference type="Proteomes" id="UP001597344">
    <property type="component" value="Unassembled WGS sequence"/>
</dbReference>
<accession>A0ABW5B0B9</accession>
<dbReference type="EMBL" id="JBHUHY010000016">
    <property type="protein sequence ID" value="MFD2188290.1"/>
    <property type="molecule type" value="Genomic_DNA"/>
</dbReference>
<evidence type="ECO:0000259" key="1">
    <source>
        <dbReference type="Pfam" id="PF12867"/>
    </source>
</evidence>
<dbReference type="Pfam" id="PF12867">
    <property type="entry name" value="DinB_2"/>
    <property type="match status" value="1"/>
</dbReference>
<comment type="caution">
    <text evidence="2">The sequence shown here is derived from an EMBL/GenBank/DDBJ whole genome shotgun (WGS) entry which is preliminary data.</text>
</comment>
<reference evidence="3" key="1">
    <citation type="journal article" date="2019" name="Int. J. Syst. Evol. Microbiol.">
        <title>The Global Catalogue of Microorganisms (GCM) 10K type strain sequencing project: providing services to taxonomists for standard genome sequencing and annotation.</title>
        <authorList>
            <consortium name="The Broad Institute Genomics Platform"/>
            <consortium name="The Broad Institute Genome Sequencing Center for Infectious Disease"/>
            <person name="Wu L."/>
            <person name="Ma J."/>
        </authorList>
    </citation>
    <scope>NUCLEOTIDE SEQUENCE [LARGE SCALE GENOMIC DNA]</scope>
    <source>
        <strain evidence="3">DT92</strain>
    </source>
</reference>
<dbReference type="Gene3D" id="1.20.120.450">
    <property type="entry name" value="dinb family like domain"/>
    <property type="match status" value="1"/>
</dbReference>
<protein>
    <submittedName>
        <fullName evidence="2">DinB family protein</fullName>
    </submittedName>
</protein>
<gene>
    <name evidence="2" type="ORF">ACFSJT_15910</name>
</gene>
<dbReference type="InterPro" id="IPR024775">
    <property type="entry name" value="DinB-like"/>
</dbReference>
<dbReference type="SUPFAM" id="SSF109854">
    <property type="entry name" value="DinB/YfiT-like putative metalloenzymes"/>
    <property type="match status" value="1"/>
</dbReference>
<feature type="domain" description="DinB-like" evidence="1">
    <location>
        <begin position="17"/>
        <end position="138"/>
    </location>
</feature>
<name>A0ABW5B0B9_9FLAO</name>
<keyword evidence="3" id="KW-1185">Reference proteome</keyword>
<organism evidence="2 3">
    <name type="scientific">Aquimarina celericrescens</name>
    <dbReference type="NCBI Taxonomy" id="1964542"/>
    <lineage>
        <taxon>Bacteria</taxon>
        <taxon>Pseudomonadati</taxon>
        <taxon>Bacteroidota</taxon>
        <taxon>Flavobacteriia</taxon>
        <taxon>Flavobacteriales</taxon>
        <taxon>Flavobacteriaceae</taxon>
        <taxon>Aquimarina</taxon>
    </lineage>
</organism>
<evidence type="ECO:0000313" key="2">
    <source>
        <dbReference type="EMBL" id="MFD2188290.1"/>
    </source>
</evidence>
<evidence type="ECO:0000313" key="3">
    <source>
        <dbReference type="Proteomes" id="UP001597344"/>
    </source>
</evidence>
<sequence length="165" mass="19394">MQINDINSFLGYYSKIKNRTRKLFEYIPEDKMEWTYQEGKFTIGDIIRHLANIERYMYAETVQSKPSLYKGCGVEYAKGFQEVTAYYNRMHNESMKIFAEVSPEDLHKKCKIPGGIEITIWKWLRAMVEHEVHHRGQLYLYLSILNVKTPPIFGLTSEEVVANSD</sequence>
<dbReference type="RefSeq" id="WP_378321316.1">
    <property type="nucleotide sequence ID" value="NZ_JBHUHY010000016.1"/>
</dbReference>
<proteinExistence type="predicted"/>
<dbReference type="InterPro" id="IPR034660">
    <property type="entry name" value="DinB/YfiT-like"/>
</dbReference>